<organism evidence="1">
    <name type="scientific">Salmonella enterica subsp. enterica serovar Give</name>
    <dbReference type="NCBI Taxonomy" id="46626"/>
    <lineage>
        <taxon>Bacteria</taxon>
        <taxon>Pseudomonadati</taxon>
        <taxon>Pseudomonadota</taxon>
        <taxon>Gammaproteobacteria</taxon>
        <taxon>Enterobacterales</taxon>
        <taxon>Enterobacteriaceae</taxon>
        <taxon>Salmonella</taxon>
    </lineage>
</organism>
<dbReference type="RefSeq" id="WP_031571068.1">
    <property type="nucleotide sequence ID" value="NZ_CP075037.1"/>
</dbReference>
<sequence length="92" mass="10124">MTLEKPTIGQCAGCAAGADGELWHYRSPSLKGCCNTGDRYLNREHRNQHSLFKNIARSRISCFPDAGATLIFQQNILLTCLISSAHIAGHHQ</sequence>
<name>A0A8E7N9N2_SALET</name>
<protein>
    <submittedName>
        <fullName evidence="1">Uncharacterized protein</fullName>
    </submittedName>
</protein>
<reference evidence="1" key="3">
    <citation type="submission" date="2021-05" db="EMBL/GenBank/DDBJ databases">
        <title>Whole genome PacBio Sequel sequence of Salmonella enterica subsp. enterica.</title>
        <authorList>
            <person name="Hoffmann M."/>
            <person name="Balkey M."/>
            <person name="Luo Y."/>
        </authorList>
    </citation>
    <scope>NUCLEOTIDE SEQUENCE</scope>
    <source>
        <strain evidence="1">CFSAN012622</strain>
    </source>
</reference>
<evidence type="ECO:0000313" key="1">
    <source>
        <dbReference type="EMBL" id="QVY00730.1"/>
    </source>
</evidence>
<gene>
    <name evidence="1" type="ORF">GJ28_09290</name>
</gene>
<accession>A0A8E7N9N2</accession>
<dbReference type="EMBL" id="CP075037">
    <property type="protein sequence ID" value="QVY00730.1"/>
    <property type="molecule type" value="Genomic_DNA"/>
</dbReference>
<reference evidence="1" key="2">
    <citation type="journal article" date="2015" name="Genome Announc.">
        <title>Draft Genome Sequence of Salmonella enterica subsp. enterica Serovar Give, Isolated from an Imported Chili Powder Product.</title>
        <authorList>
            <person name="Wang H."/>
            <person name="Chen Y."/>
            <person name="Ayers S."/>
            <person name="Melka D."/>
            <person name="Laasri A."/>
            <person name="Payne J.S."/>
            <person name="Zheng J."/>
            <person name="Son I."/>
            <person name="Timme R."/>
            <person name="Kastanis G."/>
            <person name="Hammack T.S."/>
            <person name="Strain E."/>
            <person name="Allard M.W."/>
            <person name="Evans P.S."/>
            <person name="Brown E.W."/>
        </authorList>
    </citation>
    <scope>NUCLEOTIDE SEQUENCE</scope>
    <source>
        <strain evidence="1">CFSAN012622</strain>
    </source>
</reference>
<proteinExistence type="predicted"/>
<dbReference type="AlphaFoldDB" id="A0A8E7N9N2"/>
<reference evidence="1" key="1">
    <citation type="submission" date="2014-06" db="EMBL/GenBank/DDBJ databases">
        <authorList>
            <person name="Strain E.A."/>
            <person name="Allard M.W."/>
            <person name="Payne J.S."/>
            <person name="Evans P.S."/>
            <person name="Timme R."/>
        </authorList>
    </citation>
    <scope>NUCLEOTIDE SEQUENCE</scope>
    <source>
        <strain evidence="1">CFSAN012622</strain>
    </source>
</reference>